<sequence length="180" mass="18824">MAGVAASPVAAAPEVLPPVAEVVPHAGAMLLIDALLHAGEDDAVARATVRATQLFVDEAGMPAWVGVEYMAQTIAAWAGMRDRRAGRAPGIGFLLGTRRYECAQPSFAVGSELTIRVRSELAGDNGLGMFACTIEQDGRMLAQANLSVYQPDDAQAFLQAQAGTRPTTQPEATQAGKFQG</sequence>
<dbReference type="EMBL" id="CP017755">
    <property type="protein sequence ID" value="AOZ10910.1"/>
    <property type="molecule type" value="Genomic_DNA"/>
</dbReference>
<dbReference type="InterPro" id="IPR016776">
    <property type="entry name" value="ApeP-like_dehydratase"/>
</dbReference>
<dbReference type="SUPFAM" id="SSF54637">
    <property type="entry name" value="Thioesterase/thiol ester dehydrase-isomerase"/>
    <property type="match status" value="1"/>
</dbReference>
<organism evidence="1 2">
    <name type="scientific">Cupriavidus malaysiensis</name>
    <dbReference type="NCBI Taxonomy" id="367825"/>
    <lineage>
        <taxon>Bacteria</taxon>
        <taxon>Pseudomonadati</taxon>
        <taxon>Pseudomonadota</taxon>
        <taxon>Betaproteobacteria</taxon>
        <taxon>Burkholderiales</taxon>
        <taxon>Burkholderiaceae</taxon>
        <taxon>Cupriavidus</taxon>
    </lineage>
</organism>
<protein>
    <recommendedName>
        <fullName evidence="3">3-hydroxylacyl-ACP dehydratase</fullName>
    </recommendedName>
</protein>
<dbReference type="Gene3D" id="3.10.129.10">
    <property type="entry name" value="Hotdog Thioesterase"/>
    <property type="match status" value="1"/>
</dbReference>
<dbReference type="InterPro" id="IPR029069">
    <property type="entry name" value="HotDog_dom_sf"/>
</dbReference>
<reference evidence="1 2" key="1">
    <citation type="submission" date="2016-10" db="EMBL/GenBank/DDBJ databases">
        <title>Complete genome sequences of three Cupriavidus strains isolated from various Malaysian environments.</title>
        <authorList>
            <person name="Abdullah A.A.-A."/>
            <person name="Shafie N.A.H."/>
            <person name="Lau N.S."/>
        </authorList>
    </citation>
    <scope>NUCLEOTIDE SEQUENCE [LARGE SCALE GENOMIC DNA]</scope>
    <source>
        <strain evidence="1 2">USMAA1020</strain>
    </source>
</reference>
<dbReference type="Proteomes" id="UP000177515">
    <property type="component" value="Chromosome 2"/>
</dbReference>
<accession>A0ABM6FG61</accession>
<evidence type="ECO:0000313" key="1">
    <source>
        <dbReference type="EMBL" id="AOZ10910.1"/>
    </source>
</evidence>
<gene>
    <name evidence="1" type="ORF">BKK80_29355</name>
</gene>
<proteinExistence type="predicted"/>
<name>A0ABM6FG61_9BURK</name>
<evidence type="ECO:0008006" key="3">
    <source>
        <dbReference type="Google" id="ProtNLM"/>
    </source>
</evidence>
<keyword evidence="2" id="KW-1185">Reference proteome</keyword>
<dbReference type="PIRSF" id="PIRSF020565">
    <property type="entry name" value="3Ho_Ac_ACP_DH_prd"/>
    <property type="match status" value="1"/>
</dbReference>
<dbReference type="Pfam" id="PF22817">
    <property type="entry name" value="ApeP-like"/>
    <property type="match status" value="1"/>
</dbReference>
<dbReference type="CDD" id="cd01289">
    <property type="entry name" value="FabA_like"/>
    <property type="match status" value="1"/>
</dbReference>
<evidence type="ECO:0000313" key="2">
    <source>
        <dbReference type="Proteomes" id="UP000177515"/>
    </source>
</evidence>